<dbReference type="EnsemblMetazoa" id="SMAR000622-RA">
    <property type="protein sequence ID" value="SMAR000622-PA"/>
    <property type="gene ID" value="SMAR000622"/>
</dbReference>
<dbReference type="GO" id="GO:0005524">
    <property type="term" value="F:ATP binding"/>
    <property type="evidence" value="ECO:0007669"/>
    <property type="project" value="UniProtKB-KW"/>
</dbReference>
<evidence type="ECO:0000256" key="8">
    <source>
        <dbReference type="ARBA" id="ARBA00037847"/>
    </source>
</evidence>
<keyword evidence="7" id="KW-0472">Membrane</keyword>
<keyword evidence="3" id="KW-0547">Nucleotide-binding</keyword>
<dbReference type="SUPFAM" id="SSF56112">
    <property type="entry name" value="Protein kinase-like (PK-like)"/>
    <property type="match status" value="1"/>
</dbReference>
<evidence type="ECO:0000259" key="10">
    <source>
        <dbReference type="SMART" id="SM00219"/>
    </source>
</evidence>
<dbReference type="PANTHER" id="PTHR22618">
    <property type="entry name" value="PROTEIN O-MANNOSE KINASE"/>
    <property type="match status" value="1"/>
</dbReference>
<dbReference type="PANTHER" id="PTHR22618:SF2">
    <property type="entry name" value="PROTEIN O-MANNOSE KINASE"/>
    <property type="match status" value="1"/>
</dbReference>
<feature type="domain" description="Tyrosine-protein kinase catalytic" evidence="10">
    <location>
        <begin position="216"/>
        <end position="464"/>
    </location>
</feature>
<protein>
    <recommendedName>
        <fullName evidence="10">Tyrosine-protein kinase catalytic domain-containing protein</fullName>
    </recommendedName>
</protein>
<dbReference type="Gene3D" id="1.10.510.10">
    <property type="entry name" value="Transferase(Phosphotransferase) domain 1"/>
    <property type="match status" value="1"/>
</dbReference>
<name>T1IIC7_STRMM</name>
<dbReference type="GO" id="GO:0005789">
    <property type="term" value="C:endoplasmic reticulum membrane"/>
    <property type="evidence" value="ECO:0007669"/>
    <property type="project" value="TreeGrafter"/>
</dbReference>
<dbReference type="InterPro" id="IPR011009">
    <property type="entry name" value="Kinase-like_dom_sf"/>
</dbReference>
<dbReference type="EMBL" id="AFFK01014253">
    <property type="status" value="NOT_ANNOTATED_CDS"/>
    <property type="molecule type" value="Genomic_DNA"/>
</dbReference>
<dbReference type="HOGENOM" id="CLU_576617_0_0_1"/>
<keyword evidence="6" id="KW-1133">Transmembrane helix</keyword>
<evidence type="ECO:0000256" key="6">
    <source>
        <dbReference type="ARBA" id="ARBA00022989"/>
    </source>
</evidence>
<reference evidence="11" key="2">
    <citation type="submission" date="2015-02" db="UniProtKB">
        <authorList>
            <consortium name="EnsemblMetazoa"/>
        </authorList>
    </citation>
    <scope>IDENTIFICATION</scope>
</reference>
<dbReference type="GO" id="GO:0006493">
    <property type="term" value="P:protein O-linked glycosylation"/>
    <property type="evidence" value="ECO:0007669"/>
    <property type="project" value="InterPro"/>
</dbReference>
<keyword evidence="12" id="KW-1185">Reference proteome</keyword>
<evidence type="ECO:0000256" key="5">
    <source>
        <dbReference type="ARBA" id="ARBA00022840"/>
    </source>
</evidence>
<evidence type="ECO:0000256" key="3">
    <source>
        <dbReference type="ARBA" id="ARBA00022741"/>
    </source>
</evidence>
<evidence type="ECO:0000313" key="11">
    <source>
        <dbReference type="EnsemblMetazoa" id="SMAR000622-PA"/>
    </source>
</evidence>
<evidence type="ECO:0000256" key="7">
    <source>
        <dbReference type="ARBA" id="ARBA00023136"/>
    </source>
</evidence>
<dbReference type="SMART" id="SM00219">
    <property type="entry name" value="TyrKc"/>
    <property type="match status" value="1"/>
</dbReference>
<comment type="subcellular location">
    <subcellularLocation>
        <location evidence="8">Endomembrane system</location>
        <topology evidence="8">Single-pass membrane protein</topology>
    </subcellularLocation>
</comment>
<sequence>MWLTKTTSGMLAALAISILCAYFYPRKESRTRTPSVTEHTASEKFVETEISVDAAIYFAALKTSVNEGPQDQSIRTTREIQEETNQPKHTRSIEKYLENQSSIAINHIESSFNQLETTIFIESVKIKSEKERKEWEFGNTDDSENTPAPSQVLTETISVTTSPTVNQMNIKQICRRDILHNRSRICRSKCEGNSFSLPGMTTCLPWLTCEHINSQVKVEQELDNSGTVKKVYLAKWSNYTVAVLRLKDQQYRADFHSGLEALKLFSEERGVVQLIGFCDDSHTIITEYHPLGNILNFLRLLQHDDRFKSHNTTAVRFSLCLNYAQALLFLHDHPKGTRIMCDSSQLGKVLHQYLITNSLELILSDLDAVPLLESDSKLVCGNRILNGDLLAPEQQWTLESDEFSADKLNRYDEKTDIWKIPDVCNYILADHNDIIGYHLFDIHNKCKDQRPEKRPTANQVVDVYKQVYKFLIGD</sequence>
<organism evidence="11 12">
    <name type="scientific">Strigamia maritima</name>
    <name type="common">European centipede</name>
    <name type="synonym">Geophilus maritimus</name>
    <dbReference type="NCBI Taxonomy" id="126957"/>
    <lineage>
        <taxon>Eukaryota</taxon>
        <taxon>Metazoa</taxon>
        <taxon>Ecdysozoa</taxon>
        <taxon>Arthropoda</taxon>
        <taxon>Myriapoda</taxon>
        <taxon>Chilopoda</taxon>
        <taxon>Pleurostigmophora</taxon>
        <taxon>Geophilomorpha</taxon>
        <taxon>Linotaeniidae</taxon>
        <taxon>Strigamia</taxon>
    </lineage>
</organism>
<keyword evidence="5" id="KW-0067">ATP-binding</keyword>
<keyword evidence="4" id="KW-0418">Kinase</keyword>
<reference evidence="12" key="1">
    <citation type="submission" date="2011-05" db="EMBL/GenBank/DDBJ databases">
        <authorList>
            <person name="Richards S.R."/>
            <person name="Qu J."/>
            <person name="Jiang H."/>
            <person name="Jhangiani S.N."/>
            <person name="Agravi P."/>
            <person name="Goodspeed R."/>
            <person name="Gross S."/>
            <person name="Mandapat C."/>
            <person name="Jackson L."/>
            <person name="Mathew T."/>
            <person name="Pu L."/>
            <person name="Thornton R."/>
            <person name="Saada N."/>
            <person name="Wilczek-Boney K.B."/>
            <person name="Lee S."/>
            <person name="Kovar C."/>
            <person name="Wu Y."/>
            <person name="Scherer S.E."/>
            <person name="Worley K.C."/>
            <person name="Muzny D.M."/>
            <person name="Gibbs R."/>
        </authorList>
    </citation>
    <scope>NUCLEOTIDE SEQUENCE</scope>
    <source>
        <strain evidence="12">Brora</strain>
    </source>
</reference>
<dbReference type="PhylomeDB" id="T1IIC7"/>
<keyword evidence="2" id="KW-0812">Transmembrane</keyword>
<dbReference type="GO" id="GO:0004713">
    <property type="term" value="F:protein tyrosine kinase activity"/>
    <property type="evidence" value="ECO:0007669"/>
    <property type="project" value="InterPro"/>
</dbReference>
<evidence type="ECO:0000256" key="4">
    <source>
        <dbReference type="ARBA" id="ARBA00022777"/>
    </source>
</evidence>
<evidence type="ECO:0000256" key="2">
    <source>
        <dbReference type="ARBA" id="ARBA00022692"/>
    </source>
</evidence>
<evidence type="ECO:0000313" key="12">
    <source>
        <dbReference type="Proteomes" id="UP000014500"/>
    </source>
</evidence>
<feature type="region of interest" description="Disordered" evidence="9">
    <location>
        <begin position="69"/>
        <end position="90"/>
    </location>
</feature>
<evidence type="ECO:0000256" key="9">
    <source>
        <dbReference type="SAM" id="MobiDB-lite"/>
    </source>
</evidence>
<dbReference type="STRING" id="126957.T1IIC7"/>
<keyword evidence="1" id="KW-0808">Transferase</keyword>
<dbReference type="eggNOG" id="ENOG502QQQV">
    <property type="taxonomic scope" value="Eukaryota"/>
</dbReference>
<dbReference type="GO" id="GO:0019200">
    <property type="term" value="F:carbohydrate kinase activity"/>
    <property type="evidence" value="ECO:0007669"/>
    <property type="project" value="InterPro"/>
</dbReference>
<dbReference type="InterPro" id="IPR001245">
    <property type="entry name" value="Ser-Thr/Tyr_kinase_cat_dom"/>
</dbReference>
<accession>T1IIC7</accession>
<dbReference type="AlphaFoldDB" id="T1IIC7"/>
<dbReference type="Proteomes" id="UP000014500">
    <property type="component" value="Unassembled WGS sequence"/>
</dbReference>
<dbReference type="Pfam" id="PF07714">
    <property type="entry name" value="PK_Tyr_Ser-Thr"/>
    <property type="match status" value="1"/>
</dbReference>
<dbReference type="InterPro" id="IPR020635">
    <property type="entry name" value="Tyr_kinase_cat_dom"/>
</dbReference>
<proteinExistence type="predicted"/>
<dbReference type="InterPro" id="IPR039318">
    <property type="entry name" value="POMK"/>
</dbReference>
<evidence type="ECO:0000256" key="1">
    <source>
        <dbReference type="ARBA" id="ARBA00022679"/>
    </source>
</evidence>